<organism evidence="1 2">
    <name type="scientific">Schizophyllum amplum</name>
    <dbReference type="NCBI Taxonomy" id="97359"/>
    <lineage>
        <taxon>Eukaryota</taxon>
        <taxon>Fungi</taxon>
        <taxon>Dikarya</taxon>
        <taxon>Basidiomycota</taxon>
        <taxon>Agaricomycotina</taxon>
        <taxon>Agaricomycetes</taxon>
        <taxon>Agaricomycetidae</taxon>
        <taxon>Agaricales</taxon>
        <taxon>Schizophyllaceae</taxon>
        <taxon>Schizophyllum</taxon>
    </lineage>
</organism>
<gene>
    <name evidence="1" type="ORF">BD626DRAFT_568845</name>
</gene>
<proteinExistence type="predicted"/>
<evidence type="ECO:0000313" key="2">
    <source>
        <dbReference type="Proteomes" id="UP000320762"/>
    </source>
</evidence>
<evidence type="ECO:0008006" key="3">
    <source>
        <dbReference type="Google" id="ProtNLM"/>
    </source>
</evidence>
<comment type="caution">
    <text evidence="1">The sequence shown here is derived from an EMBL/GenBank/DDBJ whole genome shotgun (WGS) entry which is preliminary data.</text>
</comment>
<dbReference type="AlphaFoldDB" id="A0A550CF60"/>
<evidence type="ECO:0000313" key="1">
    <source>
        <dbReference type="EMBL" id="TRM63445.1"/>
    </source>
</evidence>
<reference evidence="1 2" key="1">
    <citation type="journal article" date="2019" name="New Phytol.">
        <title>Comparative genomics reveals unique wood-decay strategies and fruiting body development in the Schizophyllaceae.</title>
        <authorList>
            <person name="Almasi E."/>
            <person name="Sahu N."/>
            <person name="Krizsan K."/>
            <person name="Balint B."/>
            <person name="Kovacs G.M."/>
            <person name="Kiss B."/>
            <person name="Cseklye J."/>
            <person name="Drula E."/>
            <person name="Henrissat B."/>
            <person name="Nagy I."/>
            <person name="Chovatia M."/>
            <person name="Adam C."/>
            <person name="LaButti K."/>
            <person name="Lipzen A."/>
            <person name="Riley R."/>
            <person name="Grigoriev I.V."/>
            <person name="Nagy L.G."/>
        </authorList>
    </citation>
    <scope>NUCLEOTIDE SEQUENCE [LARGE SCALE GENOMIC DNA]</scope>
    <source>
        <strain evidence="1 2">NL-1724</strain>
    </source>
</reference>
<dbReference type="Proteomes" id="UP000320762">
    <property type="component" value="Unassembled WGS sequence"/>
</dbReference>
<protein>
    <recommendedName>
        <fullName evidence="3">HNH nuclease domain-containing protein</fullName>
    </recommendedName>
</protein>
<dbReference type="EMBL" id="VDMD01000009">
    <property type="protein sequence ID" value="TRM63445.1"/>
    <property type="molecule type" value="Genomic_DNA"/>
</dbReference>
<accession>A0A550CF60</accession>
<name>A0A550CF60_9AGAR</name>
<keyword evidence="2" id="KW-1185">Reference proteome</keyword>
<sequence length="397" mass="45258">MSAIPSHAFSTRENLDDCMIVHHRIVALDEGHYRRQIQHFEYYWGLQKGELDLSSPLNHIELRSDMAEKLLALEWVFMPTKETLKSMQQMAKHNATADLHSRRNGLKELSNEEYEYDVVPLWMLKRDCPALHVNRRSGVKTFLAPYKRFPRIKSRAHPLFVTFMASGQLDCCAHLIYPDKKATSLVNSVGDIVSSWMKEPPAAFLVGPDVWREHRHPLSDDGQTVNSALRDSRVGNMAEAESRVRKTTRAPCRQLKTITKTTPYAKCDMRPARARGSVLPRSDVESGGENSMGYDLSDLHTWIESVGRRPGKGTFVWQPTWLDDEAGQDEGLARYRQEPSRDAEDALHPQTTMNGGGLLLGFGVDRSGYSSNNWAMRTYHTCLWADDPWVHIKDRPL</sequence>
<dbReference type="OrthoDB" id="2939974at2759"/>